<reference evidence="2 3" key="1">
    <citation type="submission" date="2018-05" db="EMBL/GenBank/DDBJ databases">
        <title>Streptomyces venezuelae.</title>
        <authorList>
            <person name="Kim W."/>
            <person name="Lee N."/>
            <person name="Cho B.-K."/>
        </authorList>
    </citation>
    <scope>NUCLEOTIDE SEQUENCE [LARGE SCALE GENOMIC DNA]</scope>
    <source>
        <strain evidence="2 3">ATCC 21782</strain>
    </source>
</reference>
<evidence type="ECO:0000313" key="3">
    <source>
        <dbReference type="Proteomes" id="UP000325211"/>
    </source>
</evidence>
<keyword evidence="1" id="KW-0812">Transmembrane</keyword>
<name>A0A5P2D6F5_STRVZ</name>
<organism evidence="2 3">
    <name type="scientific">Streptomyces venezuelae</name>
    <dbReference type="NCBI Taxonomy" id="54571"/>
    <lineage>
        <taxon>Bacteria</taxon>
        <taxon>Bacillati</taxon>
        <taxon>Actinomycetota</taxon>
        <taxon>Actinomycetes</taxon>
        <taxon>Kitasatosporales</taxon>
        <taxon>Streptomycetaceae</taxon>
        <taxon>Streptomyces</taxon>
    </lineage>
</organism>
<accession>A0A5P2D6F5</accession>
<protein>
    <submittedName>
        <fullName evidence="2">Uncharacterized protein</fullName>
    </submittedName>
</protein>
<dbReference type="AlphaFoldDB" id="A0A5P2D6F5"/>
<gene>
    <name evidence="2" type="ORF">DEJ50_23440</name>
</gene>
<dbReference type="EMBL" id="CP029190">
    <property type="protein sequence ID" value="QES50333.1"/>
    <property type="molecule type" value="Genomic_DNA"/>
</dbReference>
<proteinExistence type="predicted"/>
<sequence>MPSTHRRRQLVALAATTLIIAVGPVTAYAIPSASLTPNTVAPGGRVGLNLAGCGTKTGKASSSAFGDVSLTPGNLEATNLFGTAAVYRDARAGAHQVIFECGGTGGQRVTLSLQVTPGAARGGTGGSIGRMSPGEIAIGGSLAAGALGAAVWLLRRRPASTP</sequence>
<keyword evidence="1" id="KW-0472">Membrane</keyword>
<feature type="transmembrane region" description="Helical" evidence="1">
    <location>
        <begin position="136"/>
        <end position="154"/>
    </location>
</feature>
<dbReference type="OrthoDB" id="4253584at2"/>
<evidence type="ECO:0000313" key="2">
    <source>
        <dbReference type="EMBL" id="QES50333.1"/>
    </source>
</evidence>
<keyword evidence="1" id="KW-1133">Transmembrane helix</keyword>
<dbReference type="RefSeq" id="WP_150210051.1">
    <property type="nucleotide sequence ID" value="NZ_CP029190.1"/>
</dbReference>
<evidence type="ECO:0000256" key="1">
    <source>
        <dbReference type="SAM" id="Phobius"/>
    </source>
</evidence>
<dbReference type="Proteomes" id="UP000325211">
    <property type="component" value="Chromosome"/>
</dbReference>